<keyword evidence="1" id="KW-0436">Ligase</keyword>
<organism evidence="4 5">
    <name type="scientific">Elysia crispata</name>
    <name type="common">lettuce slug</name>
    <dbReference type="NCBI Taxonomy" id="231223"/>
    <lineage>
        <taxon>Eukaryota</taxon>
        <taxon>Metazoa</taxon>
        <taxon>Spiralia</taxon>
        <taxon>Lophotrochozoa</taxon>
        <taxon>Mollusca</taxon>
        <taxon>Gastropoda</taxon>
        <taxon>Heterobranchia</taxon>
        <taxon>Euthyneura</taxon>
        <taxon>Panpulmonata</taxon>
        <taxon>Sacoglossa</taxon>
        <taxon>Placobranchoidea</taxon>
        <taxon>Plakobranchidae</taxon>
        <taxon>Elysia</taxon>
    </lineage>
</organism>
<name>A0AAE0ZR03_9GAST</name>
<evidence type="ECO:0000313" key="4">
    <source>
        <dbReference type="EMBL" id="KAK3773990.1"/>
    </source>
</evidence>
<dbReference type="GO" id="GO:0015631">
    <property type="term" value="F:tubulin binding"/>
    <property type="evidence" value="ECO:0007669"/>
    <property type="project" value="TreeGrafter"/>
</dbReference>
<evidence type="ECO:0000256" key="2">
    <source>
        <dbReference type="ARBA" id="ARBA00022741"/>
    </source>
</evidence>
<keyword evidence="2" id="KW-0547">Nucleotide-binding</keyword>
<comment type="caution">
    <text evidence="4">The sequence shown here is derived from an EMBL/GenBank/DDBJ whole genome shotgun (WGS) entry which is preliminary data.</text>
</comment>
<dbReference type="Pfam" id="PF03133">
    <property type="entry name" value="TTL"/>
    <property type="match status" value="1"/>
</dbReference>
<dbReference type="GO" id="GO:0005524">
    <property type="term" value="F:ATP binding"/>
    <property type="evidence" value="ECO:0007669"/>
    <property type="project" value="UniProtKB-KW"/>
</dbReference>
<gene>
    <name evidence="4" type="ORF">RRG08_056761</name>
</gene>
<accession>A0AAE0ZR03</accession>
<dbReference type="AlphaFoldDB" id="A0AAE0ZR03"/>
<dbReference type="GO" id="GO:0036064">
    <property type="term" value="C:ciliary basal body"/>
    <property type="evidence" value="ECO:0007669"/>
    <property type="project" value="TreeGrafter"/>
</dbReference>
<keyword evidence="5" id="KW-1185">Reference proteome</keyword>
<dbReference type="PANTHER" id="PTHR12241:SF118">
    <property type="entry name" value="TUBULIN POLYGLUTAMYLASE TTLL2-RELATED"/>
    <property type="match status" value="1"/>
</dbReference>
<reference evidence="4" key="1">
    <citation type="journal article" date="2023" name="G3 (Bethesda)">
        <title>A reference genome for the long-term kleptoplast-retaining sea slug Elysia crispata morphotype clarki.</title>
        <authorList>
            <person name="Eastman K.E."/>
            <person name="Pendleton A.L."/>
            <person name="Shaikh M.A."/>
            <person name="Suttiyut T."/>
            <person name="Ogas R."/>
            <person name="Tomko P."/>
            <person name="Gavelis G."/>
            <person name="Widhalm J.R."/>
            <person name="Wisecaver J.H."/>
        </authorList>
    </citation>
    <scope>NUCLEOTIDE SEQUENCE</scope>
    <source>
        <strain evidence="4">ECLA1</strain>
    </source>
</reference>
<keyword evidence="3" id="KW-0067">ATP-binding</keyword>
<evidence type="ECO:0000256" key="3">
    <source>
        <dbReference type="ARBA" id="ARBA00022840"/>
    </source>
</evidence>
<evidence type="ECO:0008006" key="6">
    <source>
        <dbReference type="Google" id="ProtNLM"/>
    </source>
</evidence>
<evidence type="ECO:0000256" key="1">
    <source>
        <dbReference type="ARBA" id="ARBA00022598"/>
    </source>
</evidence>
<dbReference type="PANTHER" id="PTHR12241">
    <property type="entry name" value="TUBULIN POLYGLUTAMYLASE"/>
    <property type="match status" value="1"/>
</dbReference>
<dbReference type="Proteomes" id="UP001283361">
    <property type="component" value="Unassembled WGS sequence"/>
</dbReference>
<dbReference type="Gene3D" id="3.30.470.20">
    <property type="entry name" value="ATP-grasp fold, B domain"/>
    <property type="match status" value="1"/>
</dbReference>
<dbReference type="GO" id="GO:0000226">
    <property type="term" value="P:microtubule cytoskeleton organization"/>
    <property type="evidence" value="ECO:0007669"/>
    <property type="project" value="TreeGrafter"/>
</dbReference>
<proteinExistence type="predicted"/>
<protein>
    <recommendedName>
        <fullName evidence="6">Tubulin-tyrosine ligase</fullName>
    </recommendedName>
</protein>
<dbReference type="InterPro" id="IPR004344">
    <property type="entry name" value="TTL/TTLL_fam"/>
</dbReference>
<dbReference type="EMBL" id="JAWDGP010003471">
    <property type="protein sequence ID" value="KAK3773990.1"/>
    <property type="molecule type" value="Genomic_DNA"/>
</dbReference>
<sequence>MLRIKIGFNVFSPQAYNLPNDYTKFVTEYARLRNQAPMKVTEVGSSGTGNKSKQCHDISQFNQNQVNQQQQKQQQLPAPLMWICKPAESSRGRGIFIFQNLSELQYDCNAVVQQYISNPLLIGGYKFDIRVYVAVPSFSPFQVYVHEEGLVRFSTEKYDLERPDNVFAHLTNTSINKFSPGYTADKDEVGHGCKWTISQLRRYFLQNNINDGHLWQRVTNIIILTLLIQAPSAPKISNCFELYGFDILIDSHLRPWLLEVNLGPALSSDCQADLLAKKSMLHDLLDMVFNDQWAACGFSSPSTLTEMGSAKVEGEVGGPRLGRHFQGEETCSDSIFLRGSSGGGAQRCHNGLSSRKELTGNAVVFDDHCEY</sequence>
<dbReference type="SUPFAM" id="SSF56059">
    <property type="entry name" value="Glutathione synthetase ATP-binding domain-like"/>
    <property type="match status" value="1"/>
</dbReference>
<dbReference type="GO" id="GO:0070740">
    <property type="term" value="F:tubulin-glutamic acid ligase activity"/>
    <property type="evidence" value="ECO:0007669"/>
    <property type="project" value="TreeGrafter"/>
</dbReference>
<dbReference type="PROSITE" id="PS51221">
    <property type="entry name" value="TTL"/>
    <property type="match status" value="1"/>
</dbReference>
<evidence type="ECO:0000313" key="5">
    <source>
        <dbReference type="Proteomes" id="UP001283361"/>
    </source>
</evidence>